<organism evidence="9 10">
    <name type="scientific">Herbihabitans rhizosphaerae</name>
    <dbReference type="NCBI Taxonomy" id="1872711"/>
    <lineage>
        <taxon>Bacteria</taxon>
        <taxon>Bacillati</taxon>
        <taxon>Actinomycetota</taxon>
        <taxon>Actinomycetes</taxon>
        <taxon>Pseudonocardiales</taxon>
        <taxon>Pseudonocardiaceae</taxon>
        <taxon>Herbihabitans</taxon>
    </lineage>
</organism>
<keyword evidence="10" id="KW-1185">Reference proteome</keyword>
<evidence type="ECO:0000256" key="6">
    <source>
        <dbReference type="SAM" id="SignalP"/>
    </source>
</evidence>
<dbReference type="Gene3D" id="3.40.50.200">
    <property type="entry name" value="Peptidase S8/S53 domain"/>
    <property type="match status" value="1"/>
</dbReference>
<feature type="active site" description="Charge relay system" evidence="5">
    <location>
        <position position="143"/>
    </location>
</feature>
<dbReference type="PANTHER" id="PTHR43806:SF11">
    <property type="entry name" value="CEREVISIN-RELATED"/>
    <property type="match status" value="1"/>
</dbReference>
<evidence type="ECO:0000259" key="8">
    <source>
        <dbReference type="Pfam" id="PF05922"/>
    </source>
</evidence>
<evidence type="ECO:0000313" key="9">
    <source>
        <dbReference type="EMBL" id="RZS32182.1"/>
    </source>
</evidence>
<dbReference type="GO" id="GO:0005615">
    <property type="term" value="C:extracellular space"/>
    <property type="evidence" value="ECO:0007669"/>
    <property type="project" value="TreeGrafter"/>
</dbReference>
<evidence type="ECO:0000256" key="3">
    <source>
        <dbReference type="ARBA" id="ARBA00022801"/>
    </source>
</evidence>
<dbReference type="PROSITE" id="PS51318">
    <property type="entry name" value="TAT"/>
    <property type="match status" value="1"/>
</dbReference>
<feature type="signal peptide" evidence="6">
    <location>
        <begin position="1"/>
        <end position="29"/>
    </location>
</feature>
<dbReference type="SUPFAM" id="SSF52743">
    <property type="entry name" value="Subtilisin-like"/>
    <property type="match status" value="1"/>
</dbReference>
<feature type="active site" description="Charge relay system" evidence="5">
    <location>
        <position position="181"/>
    </location>
</feature>
<dbReference type="InterPro" id="IPR036852">
    <property type="entry name" value="Peptidase_S8/S53_dom_sf"/>
</dbReference>
<feature type="chain" id="PRO_5020971572" evidence="6">
    <location>
        <begin position="30"/>
        <end position="390"/>
    </location>
</feature>
<dbReference type="PRINTS" id="PR00723">
    <property type="entry name" value="SUBTILISIN"/>
</dbReference>
<dbReference type="SUPFAM" id="SSF54897">
    <property type="entry name" value="Protease propeptides/inhibitors"/>
    <property type="match status" value="1"/>
</dbReference>
<sequence>MKSIRRRMLCLGAATATAFTVLGTGSAQAAVPGVYIVGLSGTGQTAETLAGRYGGDVRQVYSAALRGFSVSMSDEQARRLAADPGVEFVQRSTLVRGDGYGAGRAAGERPKPPSWGLDVIDGKRDGVYTYPNGGTGVTVYNLDTELNLDHVSFEGRATSGYDFVDDDANVNDCKASSDSGHGTFTGGVSSSEDYGVAKDDKIVGVKILSCQGSGSNEMVIAGIDWVVRNAAKPAVINASWGGPGNTAIDRAVSNAVRSGITFVATAGSSDSDACQFSPGRLPEVITVAATDDQLAETGPSNHGSCVDLYAPGANIVSTSNSDNQGSKIMSGTSPATAHVTGAAAIYLSAHPDATPQQVRDALVNNASDGWVLNPGPGSPNKFLNVSKLGE</sequence>
<feature type="domain" description="Peptidase S8/S53" evidence="7">
    <location>
        <begin position="134"/>
        <end position="369"/>
    </location>
</feature>
<dbReference type="RefSeq" id="WP_130348009.1">
    <property type="nucleotide sequence ID" value="NZ_SGWQ01000013.1"/>
</dbReference>
<keyword evidence="3 5" id="KW-0378">Hydrolase</keyword>
<dbReference type="Gene3D" id="3.30.70.80">
    <property type="entry name" value="Peptidase S8 propeptide/proteinase inhibitor I9"/>
    <property type="match status" value="1"/>
</dbReference>
<evidence type="ECO:0000256" key="4">
    <source>
        <dbReference type="ARBA" id="ARBA00022825"/>
    </source>
</evidence>
<dbReference type="GO" id="GO:0004252">
    <property type="term" value="F:serine-type endopeptidase activity"/>
    <property type="evidence" value="ECO:0007669"/>
    <property type="project" value="UniProtKB-UniRule"/>
</dbReference>
<evidence type="ECO:0000256" key="5">
    <source>
        <dbReference type="PROSITE-ProRule" id="PRU01240"/>
    </source>
</evidence>
<dbReference type="InterPro" id="IPR034193">
    <property type="entry name" value="PCSK9_ProteinaseK-like"/>
</dbReference>
<dbReference type="Pfam" id="PF00082">
    <property type="entry name" value="Peptidase_S8"/>
    <property type="match status" value="1"/>
</dbReference>
<dbReference type="InterPro" id="IPR006311">
    <property type="entry name" value="TAT_signal"/>
</dbReference>
<dbReference type="PANTHER" id="PTHR43806">
    <property type="entry name" value="PEPTIDASE S8"/>
    <property type="match status" value="1"/>
</dbReference>
<keyword evidence="2 5" id="KW-0645">Protease</keyword>
<dbReference type="AlphaFoldDB" id="A0A4Q7KEC3"/>
<dbReference type="CDD" id="cd04077">
    <property type="entry name" value="Peptidases_S8_PCSK9_ProteinaseK_like"/>
    <property type="match status" value="1"/>
</dbReference>
<comment type="caution">
    <text evidence="9">The sequence shown here is derived from an EMBL/GenBank/DDBJ whole genome shotgun (WGS) entry which is preliminary data.</text>
</comment>
<dbReference type="FunFam" id="3.40.50.200:FF:000016">
    <property type="entry name" value="Proprotein convertase subtilisin/kexin type 9"/>
    <property type="match status" value="1"/>
</dbReference>
<reference evidence="9 10" key="1">
    <citation type="submission" date="2019-02" db="EMBL/GenBank/DDBJ databases">
        <title>Genomic Encyclopedia of Type Strains, Phase IV (KMG-IV): sequencing the most valuable type-strain genomes for metagenomic binning, comparative biology and taxonomic classification.</title>
        <authorList>
            <person name="Goeker M."/>
        </authorList>
    </citation>
    <scope>NUCLEOTIDE SEQUENCE [LARGE SCALE GENOMIC DNA]</scope>
    <source>
        <strain evidence="9 10">DSM 101727</strain>
    </source>
</reference>
<name>A0A4Q7KEC3_9PSEU</name>
<dbReference type="InterPro" id="IPR015500">
    <property type="entry name" value="Peptidase_S8_subtilisin-rel"/>
</dbReference>
<feature type="active site" description="Charge relay system" evidence="5">
    <location>
        <position position="333"/>
    </location>
</feature>
<proteinExistence type="inferred from homology"/>
<evidence type="ECO:0000313" key="10">
    <source>
        <dbReference type="Proteomes" id="UP000294257"/>
    </source>
</evidence>
<dbReference type="InterPro" id="IPR010259">
    <property type="entry name" value="S8pro/Inhibitor_I9"/>
</dbReference>
<dbReference type="Proteomes" id="UP000294257">
    <property type="component" value="Unassembled WGS sequence"/>
</dbReference>
<feature type="domain" description="Inhibitor I9" evidence="8">
    <location>
        <begin position="53"/>
        <end position="95"/>
    </location>
</feature>
<evidence type="ECO:0000256" key="2">
    <source>
        <dbReference type="ARBA" id="ARBA00022670"/>
    </source>
</evidence>
<accession>A0A4Q7KEC3</accession>
<dbReference type="PROSITE" id="PS51892">
    <property type="entry name" value="SUBTILASE"/>
    <property type="match status" value="1"/>
</dbReference>
<dbReference type="InterPro" id="IPR037045">
    <property type="entry name" value="S8pro/Inhibitor_I9_sf"/>
</dbReference>
<dbReference type="Pfam" id="PF05922">
    <property type="entry name" value="Inhibitor_I9"/>
    <property type="match status" value="1"/>
</dbReference>
<dbReference type="InterPro" id="IPR000209">
    <property type="entry name" value="Peptidase_S8/S53_dom"/>
</dbReference>
<dbReference type="EMBL" id="SGWQ01000013">
    <property type="protein sequence ID" value="RZS32182.1"/>
    <property type="molecule type" value="Genomic_DNA"/>
</dbReference>
<keyword evidence="6" id="KW-0732">Signal</keyword>
<protein>
    <submittedName>
        <fullName evidence="9">Peptidase inhibitor I9</fullName>
    </submittedName>
</protein>
<gene>
    <name evidence="9" type="ORF">EV193_11323</name>
</gene>
<comment type="similarity">
    <text evidence="1 5">Belongs to the peptidase S8 family.</text>
</comment>
<evidence type="ECO:0000259" key="7">
    <source>
        <dbReference type="Pfam" id="PF00082"/>
    </source>
</evidence>
<dbReference type="GO" id="GO:0006508">
    <property type="term" value="P:proteolysis"/>
    <property type="evidence" value="ECO:0007669"/>
    <property type="project" value="UniProtKB-KW"/>
</dbReference>
<keyword evidence="4 5" id="KW-0720">Serine protease</keyword>
<dbReference type="InterPro" id="IPR050131">
    <property type="entry name" value="Peptidase_S8_subtilisin-like"/>
</dbReference>
<dbReference type="OrthoDB" id="9766923at2"/>
<evidence type="ECO:0000256" key="1">
    <source>
        <dbReference type="ARBA" id="ARBA00011073"/>
    </source>
</evidence>